<sequence length="381" mass="39956">MLGGGRPAVAAASGEPSREGVLVTGTGAVFGEPDLFTAEFAVETEASTVGDALERANTAATRMRNALVRAGIARADLQTSNVGISSKFNDDRDIIGYSVNQGLTAKIRNLPRAGAVLSAGIAAGGNAARLNGVSFSIENDTALLAEARKKAFADARGKAELYAKEAGRPLGRVVTISEVAPTFGPPSPQYSMAAYDARVPLEPGKQQLTATVTVEWALAAPAPVTATLARMPAKPRLTNAQRAVLVEATSRFRDVKKAIAAGYRPTKDCVPGMGFHYAKPELTGDMKIDPALPEILVYTAAAGGSVRLAALEYFKADADGNLKTADDRPTLLSHPFDGPMAGHPVPPGQPPMPVHYDLHVWLYQNNPAGELTSMNPDVTCQ</sequence>
<organism evidence="1 2">
    <name type="scientific">Paractinoplanes tereljensis</name>
    <dbReference type="NCBI Taxonomy" id="571912"/>
    <lineage>
        <taxon>Bacteria</taxon>
        <taxon>Bacillati</taxon>
        <taxon>Actinomycetota</taxon>
        <taxon>Actinomycetes</taxon>
        <taxon>Micromonosporales</taxon>
        <taxon>Micromonosporaceae</taxon>
        <taxon>Paractinoplanes</taxon>
    </lineage>
</organism>
<dbReference type="GO" id="GO:0006974">
    <property type="term" value="P:DNA damage response"/>
    <property type="evidence" value="ECO:0007669"/>
    <property type="project" value="TreeGrafter"/>
</dbReference>
<evidence type="ECO:0000313" key="2">
    <source>
        <dbReference type="Proteomes" id="UP000623608"/>
    </source>
</evidence>
<evidence type="ECO:0008006" key="3">
    <source>
        <dbReference type="Google" id="ProtNLM"/>
    </source>
</evidence>
<dbReference type="Gene3D" id="3.30.70.2970">
    <property type="entry name" value="Protein of unknown function (DUF541), domain 2"/>
    <property type="match status" value="1"/>
</dbReference>
<dbReference type="PANTHER" id="PTHR34387:SF1">
    <property type="entry name" value="PERIPLASMIC IMMUNOGENIC PROTEIN"/>
    <property type="match status" value="1"/>
</dbReference>
<dbReference type="EMBL" id="BOMY01000001">
    <property type="protein sequence ID" value="GIF17351.1"/>
    <property type="molecule type" value="Genomic_DNA"/>
</dbReference>
<protein>
    <recommendedName>
        <fullName evidence="3">DUF541 domain-containing protein</fullName>
    </recommendedName>
</protein>
<dbReference type="AlphaFoldDB" id="A0A919NG29"/>
<comment type="caution">
    <text evidence="1">The sequence shown here is derived from an EMBL/GenBank/DDBJ whole genome shotgun (WGS) entry which is preliminary data.</text>
</comment>
<reference evidence="1" key="1">
    <citation type="submission" date="2021-01" db="EMBL/GenBank/DDBJ databases">
        <title>Whole genome shotgun sequence of Actinoplanes tereljensis NBRC 105297.</title>
        <authorList>
            <person name="Komaki H."/>
            <person name="Tamura T."/>
        </authorList>
    </citation>
    <scope>NUCLEOTIDE SEQUENCE</scope>
    <source>
        <strain evidence="1">NBRC 105297</strain>
    </source>
</reference>
<dbReference type="Proteomes" id="UP000623608">
    <property type="component" value="Unassembled WGS sequence"/>
</dbReference>
<evidence type="ECO:0000313" key="1">
    <source>
        <dbReference type="EMBL" id="GIF17351.1"/>
    </source>
</evidence>
<dbReference type="Pfam" id="PF04402">
    <property type="entry name" value="SIMPL"/>
    <property type="match status" value="1"/>
</dbReference>
<accession>A0A919NG29</accession>
<dbReference type="Gene3D" id="3.30.110.170">
    <property type="entry name" value="Protein of unknown function (DUF541), domain 1"/>
    <property type="match status" value="1"/>
</dbReference>
<dbReference type="PANTHER" id="PTHR34387">
    <property type="entry name" value="SLR1258 PROTEIN"/>
    <property type="match status" value="1"/>
</dbReference>
<name>A0A919NG29_9ACTN</name>
<gene>
    <name evidence="1" type="ORF">Ate02nite_00810</name>
</gene>
<keyword evidence="2" id="KW-1185">Reference proteome</keyword>
<dbReference type="InterPro" id="IPR007497">
    <property type="entry name" value="SIMPL/DUF541"/>
</dbReference>
<proteinExistence type="predicted"/>
<dbReference type="InterPro" id="IPR052022">
    <property type="entry name" value="26kDa_periplasmic_antigen"/>
</dbReference>